<protein>
    <recommendedName>
        <fullName evidence="3">Yeast cell wall synthesis Kre9/Knh1-like N-terminal domain-containing protein</fullName>
    </recommendedName>
</protein>
<dbReference type="EMBL" id="ML143493">
    <property type="protein sequence ID" value="TBU23836.1"/>
    <property type="molecule type" value="Genomic_DNA"/>
</dbReference>
<evidence type="ECO:0000256" key="2">
    <source>
        <dbReference type="SAM" id="SignalP"/>
    </source>
</evidence>
<dbReference type="STRING" id="114155.A0A4Q9PE30"/>
<evidence type="ECO:0000313" key="4">
    <source>
        <dbReference type="EMBL" id="TBU23836.1"/>
    </source>
</evidence>
<gene>
    <name evidence="5" type="ORF">BD310DRAFT_952265</name>
    <name evidence="4" type="ORF">BD311DRAFT_781414</name>
</gene>
<reference evidence="5 6" key="1">
    <citation type="submission" date="2019-01" db="EMBL/GenBank/DDBJ databases">
        <title>Draft genome sequences of three monokaryotic isolates of the white-rot basidiomycete fungus Dichomitus squalens.</title>
        <authorList>
            <consortium name="DOE Joint Genome Institute"/>
            <person name="Lopez S.C."/>
            <person name="Andreopoulos B."/>
            <person name="Pangilinan J."/>
            <person name="Lipzen A."/>
            <person name="Riley R."/>
            <person name="Ahrendt S."/>
            <person name="Ng V."/>
            <person name="Barry K."/>
            <person name="Daum C."/>
            <person name="Grigoriev I.V."/>
            <person name="Hilden K.S."/>
            <person name="Makela M.R."/>
            <person name="de Vries R.P."/>
        </authorList>
    </citation>
    <scope>NUCLEOTIDE SEQUENCE [LARGE SCALE GENOMIC DNA]</scope>
    <source>
        <strain evidence="5 6">CBS 464.89</strain>
        <strain evidence="4">OM18370.1</strain>
    </source>
</reference>
<sequence length="116" mass="12280">MHPVLALLAALTPTFAFLITEPSSTTVWAADGPNTIAWTKVSTDSENVTVVLNNQQLKPPVSQVLLAFVDSTVGSIVVTQAPPGGFHPGSGYVVYFAPDTHTTGTRLSISQQFRIA</sequence>
<dbReference type="InterPro" id="IPR018466">
    <property type="entry name" value="Kre9/Knh1-like_N"/>
</dbReference>
<dbReference type="EMBL" id="ML145223">
    <property type="protein sequence ID" value="TBU53140.1"/>
    <property type="molecule type" value="Genomic_DNA"/>
</dbReference>
<feature type="domain" description="Yeast cell wall synthesis Kre9/Knh1-like N-terminal" evidence="3">
    <location>
        <begin position="21"/>
        <end position="115"/>
    </location>
</feature>
<dbReference type="Pfam" id="PF10342">
    <property type="entry name" value="Kre9_KNH"/>
    <property type="match status" value="1"/>
</dbReference>
<accession>A0A4Q9PE30</accession>
<proteinExistence type="predicted"/>
<keyword evidence="1 2" id="KW-0732">Signal</keyword>
<evidence type="ECO:0000259" key="3">
    <source>
        <dbReference type="Pfam" id="PF10342"/>
    </source>
</evidence>
<keyword evidence="6" id="KW-1185">Reference proteome</keyword>
<organism evidence="5 6">
    <name type="scientific">Dichomitus squalens</name>
    <dbReference type="NCBI Taxonomy" id="114155"/>
    <lineage>
        <taxon>Eukaryota</taxon>
        <taxon>Fungi</taxon>
        <taxon>Dikarya</taxon>
        <taxon>Basidiomycota</taxon>
        <taxon>Agaricomycotina</taxon>
        <taxon>Agaricomycetes</taxon>
        <taxon>Polyporales</taxon>
        <taxon>Polyporaceae</taxon>
        <taxon>Dichomitus</taxon>
    </lineage>
</organism>
<feature type="chain" id="PRO_5040597631" description="Yeast cell wall synthesis Kre9/Knh1-like N-terminal domain-containing protein" evidence="2">
    <location>
        <begin position="17"/>
        <end position="116"/>
    </location>
</feature>
<name>A0A4Q9PE30_9APHY</name>
<evidence type="ECO:0000313" key="5">
    <source>
        <dbReference type="EMBL" id="TBU53140.1"/>
    </source>
</evidence>
<evidence type="ECO:0000313" key="6">
    <source>
        <dbReference type="Proteomes" id="UP000292082"/>
    </source>
</evidence>
<evidence type="ECO:0000256" key="1">
    <source>
        <dbReference type="ARBA" id="ARBA00022729"/>
    </source>
</evidence>
<feature type="signal peptide" evidence="2">
    <location>
        <begin position="1"/>
        <end position="16"/>
    </location>
</feature>
<dbReference type="Proteomes" id="UP000292082">
    <property type="component" value="Unassembled WGS sequence"/>
</dbReference>
<dbReference type="OrthoDB" id="5316007at2759"/>
<dbReference type="AlphaFoldDB" id="A0A4Q9PE30"/>
<dbReference type="Proteomes" id="UP000292957">
    <property type="component" value="Unassembled WGS sequence"/>
</dbReference>